<dbReference type="Pfam" id="PF01381">
    <property type="entry name" value="HTH_3"/>
    <property type="match status" value="1"/>
</dbReference>
<evidence type="ECO:0000256" key="1">
    <source>
        <dbReference type="ARBA" id="ARBA00007227"/>
    </source>
</evidence>
<evidence type="ECO:0000313" key="5">
    <source>
        <dbReference type="Proteomes" id="UP000298616"/>
    </source>
</evidence>
<dbReference type="Gene3D" id="1.10.260.40">
    <property type="entry name" value="lambda repressor-like DNA-binding domains"/>
    <property type="match status" value="1"/>
</dbReference>
<organism evidence="4 5">
    <name type="scientific">Mangrovivirga cuniculi</name>
    <dbReference type="NCBI Taxonomy" id="2715131"/>
    <lineage>
        <taxon>Bacteria</taxon>
        <taxon>Pseudomonadati</taxon>
        <taxon>Bacteroidota</taxon>
        <taxon>Cytophagia</taxon>
        <taxon>Cytophagales</taxon>
        <taxon>Mangrovivirgaceae</taxon>
        <taxon>Mangrovivirga</taxon>
    </lineage>
</organism>
<dbReference type="EMBL" id="CP028923">
    <property type="protein sequence ID" value="QCK14809.1"/>
    <property type="molecule type" value="Genomic_DNA"/>
</dbReference>
<sequence>MQEINEQNIRLIFGLKLRQLRMDNELSLSDLSKKTGISVSYLNEIEKGKKYPKADKIAALAEQFEVTYDWLVSLQLGKKLAPIADLIRSNILNELPLEIFGIEPVELINLLMTTPTKFNAFISTLIEIGRNYDMGVENFYYSVLRTYQEMNENYFDELERSVDKFYQQFHLTKGEILEHKHLEKILIEDFGVKISYTLQDTHNSLRDLRSLLVPGKQPMLLLNKFLTSEQKAFILAKEIGYIFLKLDTREYAGSMLEVNSFEKVLNNFKAAYFAGALLIREKAITADLKKLFNNEGWCPDDFTAIIEKYHCTPEVFFHRMTNILPKHFGLKQLFFLRFTRNEENKDISLTKEMHLAGLHNPHATALNQHYCRRWLSLTLMDDLEELKISGKYTTPILKAQKSRYINGENEYLLFTVAMPRPGTKTVNYSISIGILINSKLRKTIKFSDDDRINIRMVNETCERCPAVDCNERAAPPHVLNHEQKIKQMKSAIDRLISRT</sequence>
<dbReference type="InterPro" id="IPR010982">
    <property type="entry name" value="Lambda_DNA-bd_dom_sf"/>
</dbReference>
<dbReference type="SUPFAM" id="SSF47413">
    <property type="entry name" value="lambda repressor-like DNA-binding domains"/>
    <property type="match status" value="1"/>
</dbReference>
<name>A0A4D7JF15_9BACT</name>
<accession>A0A4D7JF15</accession>
<protein>
    <submittedName>
        <fullName evidence="4">XRE family transcriptional regulator</fullName>
    </submittedName>
</protein>
<evidence type="ECO:0000259" key="3">
    <source>
        <dbReference type="PROSITE" id="PS50943"/>
    </source>
</evidence>
<keyword evidence="2" id="KW-0238">DNA-binding</keyword>
<dbReference type="Pfam" id="PF06114">
    <property type="entry name" value="Peptidase_M78"/>
    <property type="match status" value="1"/>
</dbReference>
<gene>
    <name evidence="4" type="ORF">DCC35_08670</name>
</gene>
<dbReference type="InterPro" id="IPR001387">
    <property type="entry name" value="Cro/C1-type_HTH"/>
</dbReference>
<dbReference type="InterPro" id="IPR010359">
    <property type="entry name" value="IrrE_HExxH"/>
</dbReference>
<dbReference type="RefSeq" id="WP_137090396.1">
    <property type="nucleotide sequence ID" value="NZ_CP028923.1"/>
</dbReference>
<dbReference type="PROSITE" id="PS50943">
    <property type="entry name" value="HTH_CROC1"/>
    <property type="match status" value="1"/>
</dbReference>
<dbReference type="GO" id="GO:0003700">
    <property type="term" value="F:DNA-binding transcription factor activity"/>
    <property type="evidence" value="ECO:0007669"/>
    <property type="project" value="TreeGrafter"/>
</dbReference>
<dbReference type="AlphaFoldDB" id="A0A4D7JF15"/>
<keyword evidence="5" id="KW-1185">Reference proteome</keyword>
<proteinExistence type="inferred from homology"/>
<dbReference type="KEGG" id="fpf:DCC35_08670"/>
<dbReference type="GO" id="GO:0005829">
    <property type="term" value="C:cytosol"/>
    <property type="evidence" value="ECO:0007669"/>
    <property type="project" value="TreeGrafter"/>
</dbReference>
<evidence type="ECO:0000256" key="2">
    <source>
        <dbReference type="ARBA" id="ARBA00023125"/>
    </source>
</evidence>
<dbReference type="Proteomes" id="UP000298616">
    <property type="component" value="Chromosome"/>
</dbReference>
<dbReference type="InterPro" id="IPR050807">
    <property type="entry name" value="TransReg_Diox_bact_type"/>
</dbReference>
<comment type="similarity">
    <text evidence="1">Belongs to the short-chain fatty acyl-CoA assimilation regulator (ScfR) family.</text>
</comment>
<evidence type="ECO:0000313" key="4">
    <source>
        <dbReference type="EMBL" id="QCK14809.1"/>
    </source>
</evidence>
<dbReference type="GO" id="GO:0003677">
    <property type="term" value="F:DNA binding"/>
    <property type="evidence" value="ECO:0007669"/>
    <property type="project" value="UniProtKB-KW"/>
</dbReference>
<dbReference type="CDD" id="cd00093">
    <property type="entry name" value="HTH_XRE"/>
    <property type="match status" value="1"/>
</dbReference>
<feature type="domain" description="HTH cro/C1-type" evidence="3">
    <location>
        <begin position="17"/>
        <end position="71"/>
    </location>
</feature>
<dbReference type="PANTHER" id="PTHR46797:SF1">
    <property type="entry name" value="METHYLPHOSPHONATE SYNTHASE"/>
    <property type="match status" value="1"/>
</dbReference>
<reference evidence="4 5" key="1">
    <citation type="submission" date="2018-04" db="EMBL/GenBank/DDBJ databases">
        <title>Complete genome uncultured novel isolate.</title>
        <authorList>
            <person name="Merlino G."/>
        </authorList>
    </citation>
    <scope>NUCLEOTIDE SEQUENCE [LARGE SCALE GENOMIC DNA]</scope>
    <source>
        <strain evidence="5">R1DC9</strain>
    </source>
</reference>
<dbReference type="SMART" id="SM00530">
    <property type="entry name" value="HTH_XRE"/>
    <property type="match status" value="1"/>
</dbReference>
<dbReference type="PANTHER" id="PTHR46797">
    <property type="entry name" value="HTH-TYPE TRANSCRIPTIONAL REGULATOR"/>
    <property type="match status" value="1"/>
</dbReference>
<dbReference type="OrthoDB" id="833147at2"/>